<reference evidence="3" key="1">
    <citation type="journal article" date="2019" name="Int. J. Syst. Evol. Microbiol.">
        <title>The Global Catalogue of Microorganisms (GCM) 10K type strain sequencing project: providing services to taxonomists for standard genome sequencing and annotation.</title>
        <authorList>
            <consortium name="The Broad Institute Genomics Platform"/>
            <consortium name="The Broad Institute Genome Sequencing Center for Infectious Disease"/>
            <person name="Wu L."/>
            <person name="Ma J."/>
        </authorList>
    </citation>
    <scope>NUCLEOTIDE SEQUENCE [LARGE SCALE GENOMIC DNA]</scope>
    <source>
        <strain evidence="3">CCM 8749</strain>
    </source>
</reference>
<dbReference type="Pfam" id="PF03646">
    <property type="entry name" value="FlaG"/>
    <property type="match status" value="1"/>
</dbReference>
<evidence type="ECO:0000256" key="1">
    <source>
        <dbReference type="SAM" id="MobiDB-lite"/>
    </source>
</evidence>
<keyword evidence="2" id="KW-0969">Cilium</keyword>
<name>A0ABW1ISY7_9BACL</name>
<keyword evidence="2" id="KW-0282">Flagellum</keyword>
<dbReference type="SUPFAM" id="SSF160214">
    <property type="entry name" value="FlaG-like"/>
    <property type="match status" value="1"/>
</dbReference>
<dbReference type="PANTHER" id="PTHR37166:SF1">
    <property type="entry name" value="PROTEIN FLAG"/>
    <property type="match status" value="1"/>
</dbReference>
<dbReference type="InterPro" id="IPR005186">
    <property type="entry name" value="FlaG"/>
</dbReference>
<organism evidence="2 3">
    <name type="scientific">Marinicrinis lubricantis</name>
    <dbReference type="NCBI Taxonomy" id="2086470"/>
    <lineage>
        <taxon>Bacteria</taxon>
        <taxon>Bacillati</taxon>
        <taxon>Bacillota</taxon>
        <taxon>Bacilli</taxon>
        <taxon>Bacillales</taxon>
        <taxon>Paenibacillaceae</taxon>
    </lineage>
</organism>
<sequence>MRPDVSFQTTGNIPVHTPSMEGKKSEVQQVVRFIHSTRELEKAQISGTDIPVSDEQLIKAIEKAIKAVEGKATSLKFSVHEQTKQIMVKIIDNESGEIVKEIPPEKNLDFLAKVWEMAGLFIDERK</sequence>
<keyword evidence="2" id="KW-0966">Cell projection</keyword>
<comment type="caution">
    <text evidence="2">The sequence shown here is derived from an EMBL/GenBank/DDBJ whole genome shotgun (WGS) entry which is preliminary data.</text>
</comment>
<evidence type="ECO:0000313" key="3">
    <source>
        <dbReference type="Proteomes" id="UP001596250"/>
    </source>
</evidence>
<dbReference type="EMBL" id="JBHSQV010000178">
    <property type="protein sequence ID" value="MFC5988232.1"/>
    <property type="molecule type" value="Genomic_DNA"/>
</dbReference>
<proteinExistence type="predicted"/>
<accession>A0ABW1ISY7</accession>
<dbReference type="RefSeq" id="WP_379895721.1">
    <property type="nucleotide sequence ID" value="NZ_CBCSCT010000017.1"/>
</dbReference>
<keyword evidence="3" id="KW-1185">Reference proteome</keyword>
<dbReference type="InterPro" id="IPR035924">
    <property type="entry name" value="FlaG-like_sf"/>
</dbReference>
<dbReference type="Proteomes" id="UP001596250">
    <property type="component" value="Unassembled WGS sequence"/>
</dbReference>
<dbReference type="Gene3D" id="3.30.160.170">
    <property type="entry name" value="FlaG-like"/>
    <property type="match status" value="1"/>
</dbReference>
<gene>
    <name evidence="2" type="ORF">ACFPXP_17660</name>
</gene>
<feature type="region of interest" description="Disordered" evidence="1">
    <location>
        <begin position="1"/>
        <end position="23"/>
    </location>
</feature>
<dbReference type="PANTHER" id="PTHR37166">
    <property type="entry name" value="PROTEIN FLAG"/>
    <property type="match status" value="1"/>
</dbReference>
<protein>
    <submittedName>
        <fullName evidence="2">Flagellar protein FlaG</fullName>
    </submittedName>
</protein>
<feature type="compositionally biased region" description="Polar residues" evidence="1">
    <location>
        <begin position="1"/>
        <end position="12"/>
    </location>
</feature>
<evidence type="ECO:0000313" key="2">
    <source>
        <dbReference type="EMBL" id="MFC5988232.1"/>
    </source>
</evidence>